<evidence type="ECO:0000256" key="14">
    <source>
        <dbReference type="ARBA" id="ARBA00023136"/>
    </source>
</evidence>
<reference evidence="28 29" key="1">
    <citation type="submission" date="2020-08" db="EMBL/GenBank/DDBJ databases">
        <title>Aphidius gifuensis genome sequencing and assembly.</title>
        <authorList>
            <person name="Du Z."/>
        </authorList>
    </citation>
    <scope>NUCLEOTIDE SEQUENCE [LARGE SCALE GENOMIC DNA]</scope>
    <source>
        <strain evidence="28">YNYX2018</strain>
        <tissue evidence="28">Adults</tissue>
    </source>
</reference>
<keyword evidence="7" id="KW-0479">Metal-binding</keyword>
<evidence type="ECO:0000256" key="17">
    <source>
        <dbReference type="ARBA" id="ARBA00023170"/>
    </source>
</evidence>
<evidence type="ECO:0000256" key="7">
    <source>
        <dbReference type="ARBA" id="ARBA00022723"/>
    </source>
</evidence>
<feature type="region of interest" description="Disordered" evidence="23">
    <location>
        <begin position="1462"/>
        <end position="1483"/>
    </location>
</feature>
<dbReference type="InterPro" id="IPR008266">
    <property type="entry name" value="Tyr_kinase_AS"/>
</dbReference>
<keyword evidence="12 21" id="KW-0067">ATP-binding</keyword>
<dbReference type="PROSITE" id="PS00239">
    <property type="entry name" value="RECEPTOR_TYR_KIN_II"/>
    <property type="match status" value="1"/>
</dbReference>
<dbReference type="Gene3D" id="1.10.510.10">
    <property type="entry name" value="Transferase(Phosphotransferase) domain 1"/>
    <property type="match status" value="1"/>
</dbReference>
<dbReference type="GO" id="GO:0051897">
    <property type="term" value="P:positive regulation of phosphatidylinositol 3-kinase/protein kinase B signal transduction"/>
    <property type="evidence" value="ECO:0007669"/>
    <property type="project" value="TreeGrafter"/>
</dbReference>
<dbReference type="CDD" id="cd05032">
    <property type="entry name" value="PTKc_InsR_like"/>
    <property type="match status" value="1"/>
</dbReference>
<keyword evidence="3 22" id="KW-0597">Phosphoprotein</keyword>
<evidence type="ECO:0000256" key="10">
    <source>
        <dbReference type="ARBA" id="ARBA00022741"/>
    </source>
</evidence>
<evidence type="ECO:0000256" key="15">
    <source>
        <dbReference type="ARBA" id="ARBA00023137"/>
    </source>
</evidence>
<evidence type="ECO:0000259" key="25">
    <source>
        <dbReference type="PROSITE" id="PS50011"/>
    </source>
</evidence>
<dbReference type="GO" id="GO:0005899">
    <property type="term" value="C:insulin receptor complex"/>
    <property type="evidence" value="ECO:0007669"/>
    <property type="project" value="TreeGrafter"/>
</dbReference>
<dbReference type="OrthoDB" id="5809444at2759"/>
<dbReference type="InterPro" id="IPR013783">
    <property type="entry name" value="Ig-like_fold"/>
</dbReference>
<dbReference type="InterPro" id="IPR001245">
    <property type="entry name" value="Ser-Thr/Tyr_kinase_cat_dom"/>
</dbReference>
<dbReference type="InterPro" id="IPR011009">
    <property type="entry name" value="Kinase-like_dom_sf"/>
</dbReference>
<comment type="cofactor">
    <cofactor evidence="1">
        <name>Mn(2+)</name>
        <dbReference type="ChEBI" id="CHEBI:29035"/>
    </cofactor>
</comment>
<evidence type="ECO:0000313" key="29">
    <source>
        <dbReference type="Proteomes" id="UP000639338"/>
    </source>
</evidence>
<evidence type="ECO:0000259" key="27">
    <source>
        <dbReference type="PROSITE" id="PS51379"/>
    </source>
</evidence>
<dbReference type="PROSITE" id="PS00107">
    <property type="entry name" value="PROTEIN_KINASE_ATP"/>
    <property type="match status" value="1"/>
</dbReference>
<dbReference type="FunFam" id="2.60.40.10:FF:001941">
    <property type="entry name" value="Tyrosine-protein kinase receptor"/>
    <property type="match status" value="1"/>
</dbReference>
<dbReference type="PROSITE" id="PS00109">
    <property type="entry name" value="PROTEIN_KINASE_TYR"/>
    <property type="match status" value="1"/>
</dbReference>
<dbReference type="InterPro" id="IPR036941">
    <property type="entry name" value="Rcpt_L-dom_sf"/>
</dbReference>
<proteinExistence type="inferred from homology"/>
<dbReference type="PANTHER" id="PTHR24416">
    <property type="entry name" value="TYROSINE-PROTEIN KINASE RECEPTOR"/>
    <property type="match status" value="1"/>
</dbReference>
<dbReference type="InterPro" id="IPR000494">
    <property type="entry name" value="Rcpt_L-dom"/>
</dbReference>
<dbReference type="EMBL" id="JACMRX010000005">
    <property type="protein sequence ID" value="KAF7989857.1"/>
    <property type="molecule type" value="Genomic_DNA"/>
</dbReference>
<dbReference type="FunFam" id="3.80.20.20:FF:000001">
    <property type="entry name" value="Tyrosine-protein kinase receptor"/>
    <property type="match status" value="1"/>
</dbReference>
<dbReference type="InterPro" id="IPR000719">
    <property type="entry name" value="Prot_kinase_dom"/>
</dbReference>
<keyword evidence="18" id="KW-0325">Glycoprotein</keyword>
<gene>
    <name evidence="28" type="ORF">HCN44_008531</name>
</gene>
<keyword evidence="29" id="KW-1185">Reference proteome</keyword>
<keyword evidence="17 22" id="KW-0675">Receptor</keyword>
<keyword evidence="13 24" id="KW-1133">Transmembrane helix</keyword>
<feature type="domain" description="Protein kinase" evidence="25">
    <location>
        <begin position="1160"/>
        <end position="1434"/>
    </location>
</feature>
<dbReference type="Gene3D" id="3.30.200.20">
    <property type="entry name" value="Phosphorylase Kinase, domain 1"/>
    <property type="match status" value="1"/>
</dbReference>
<feature type="binding site" evidence="21">
    <location>
        <position position="1193"/>
    </location>
    <ligand>
        <name>ATP</name>
        <dbReference type="ChEBI" id="CHEBI:30616"/>
    </ligand>
</feature>
<dbReference type="InterPro" id="IPR009030">
    <property type="entry name" value="Growth_fac_rcpt_cys_sf"/>
</dbReference>
<keyword evidence="14 24" id="KW-0472">Membrane</keyword>
<dbReference type="PROSITE" id="PS50011">
    <property type="entry name" value="PROTEIN_KINASE_DOM"/>
    <property type="match status" value="1"/>
</dbReference>
<dbReference type="GO" id="GO:0046872">
    <property type="term" value="F:metal ion binding"/>
    <property type="evidence" value="ECO:0007669"/>
    <property type="project" value="UniProtKB-KW"/>
</dbReference>
<dbReference type="SUPFAM" id="SSF57184">
    <property type="entry name" value="Growth factor receptor domain"/>
    <property type="match status" value="1"/>
</dbReference>
<dbReference type="Pfam" id="PF00757">
    <property type="entry name" value="Furin-like"/>
    <property type="match status" value="1"/>
</dbReference>
<dbReference type="GO" id="GO:0042593">
    <property type="term" value="P:glucose homeostasis"/>
    <property type="evidence" value="ECO:0007669"/>
    <property type="project" value="TreeGrafter"/>
</dbReference>
<keyword evidence="4" id="KW-0808">Transferase</keyword>
<evidence type="ECO:0000259" key="26">
    <source>
        <dbReference type="PROSITE" id="PS50853"/>
    </source>
</evidence>
<feature type="compositionally biased region" description="Low complexity" evidence="23">
    <location>
        <begin position="36"/>
        <end position="51"/>
    </location>
</feature>
<organism evidence="28 29">
    <name type="scientific">Aphidius gifuensis</name>
    <name type="common">Parasitoid wasp</name>
    <dbReference type="NCBI Taxonomy" id="684658"/>
    <lineage>
        <taxon>Eukaryota</taxon>
        <taxon>Metazoa</taxon>
        <taxon>Ecdysozoa</taxon>
        <taxon>Arthropoda</taxon>
        <taxon>Hexapoda</taxon>
        <taxon>Insecta</taxon>
        <taxon>Pterygota</taxon>
        <taxon>Neoptera</taxon>
        <taxon>Endopterygota</taxon>
        <taxon>Hymenoptera</taxon>
        <taxon>Apocrita</taxon>
        <taxon>Ichneumonoidea</taxon>
        <taxon>Braconidae</taxon>
        <taxon>Aphidiinae</taxon>
        <taxon>Aphidius</taxon>
    </lineage>
</organism>
<dbReference type="InterPro" id="IPR002011">
    <property type="entry name" value="Tyr_kinase_rcpt_2_CS"/>
</dbReference>
<keyword evidence="16" id="KW-1015">Disulfide bond</keyword>
<evidence type="ECO:0000256" key="3">
    <source>
        <dbReference type="ARBA" id="ARBA00022553"/>
    </source>
</evidence>
<dbReference type="SUPFAM" id="SSF52058">
    <property type="entry name" value="L domain-like"/>
    <property type="match status" value="2"/>
</dbReference>
<evidence type="ECO:0000256" key="18">
    <source>
        <dbReference type="ARBA" id="ARBA00023180"/>
    </source>
</evidence>
<dbReference type="InterPro" id="IPR003961">
    <property type="entry name" value="FN3_dom"/>
</dbReference>
<dbReference type="SMART" id="SM00219">
    <property type="entry name" value="TyrKc"/>
    <property type="match status" value="1"/>
</dbReference>
<evidence type="ECO:0000256" key="4">
    <source>
        <dbReference type="ARBA" id="ARBA00022679"/>
    </source>
</evidence>
<dbReference type="InterPro" id="IPR020635">
    <property type="entry name" value="Tyr_kinase_cat_dom"/>
</dbReference>
<comment type="catalytic activity">
    <reaction evidence="20 22">
        <text>L-tyrosyl-[protein] + ATP = O-phospho-L-tyrosyl-[protein] + ADP + H(+)</text>
        <dbReference type="Rhea" id="RHEA:10596"/>
        <dbReference type="Rhea" id="RHEA-COMP:10136"/>
        <dbReference type="Rhea" id="RHEA-COMP:20101"/>
        <dbReference type="ChEBI" id="CHEBI:15378"/>
        <dbReference type="ChEBI" id="CHEBI:30616"/>
        <dbReference type="ChEBI" id="CHEBI:46858"/>
        <dbReference type="ChEBI" id="CHEBI:61978"/>
        <dbReference type="ChEBI" id="CHEBI:456216"/>
        <dbReference type="EC" id="2.7.10.1"/>
    </reaction>
</comment>
<dbReference type="CDD" id="cd00064">
    <property type="entry name" value="FU"/>
    <property type="match status" value="1"/>
</dbReference>
<feature type="domain" description="Fibronectin type-III" evidence="26">
    <location>
        <begin position="992"/>
        <end position="1094"/>
    </location>
</feature>
<evidence type="ECO:0000256" key="16">
    <source>
        <dbReference type="ARBA" id="ARBA00023157"/>
    </source>
</evidence>
<keyword evidence="11" id="KW-0418">Kinase</keyword>
<dbReference type="InterPro" id="IPR017441">
    <property type="entry name" value="Protein_kinase_ATP_BS"/>
</dbReference>
<evidence type="ECO:0000256" key="21">
    <source>
        <dbReference type="PROSITE-ProRule" id="PRU10141"/>
    </source>
</evidence>
<dbReference type="PROSITE" id="PS50853">
    <property type="entry name" value="FN3"/>
    <property type="match status" value="2"/>
</dbReference>
<feature type="domain" description="4Fe-4S ferredoxin-type" evidence="27">
    <location>
        <begin position="444"/>
        <end position="474"/>
    </location>
</feature>
<keyword evidence="10 21" id="KW-0547">Nucleotide-binding</keyword>
<dbReference type="CDD" id="cd00063">
    <property type="entry name" value="FN3"/>
    <property type="match status" value="3"/>
</dbReference>
<evidence type="ECO:0000256" key="22">
    <source>
        <dbReference type="RuleBase" id="RU000312"/>
    </source>
</evidence>
<dbReference type="InterPro" id="IPR006212">
    <property type="entry name" value="Furin_repeat"/>
</dbReference>
<dbReference type="PROSITE" id="PS51379">
    <property type="entry name" value="4FE4S_FER_2"/>
    <property type="match status" value="1"/>
</dbReference>
<evidence type="ECO:0000256" key="19">
    <source>
        <dbReference type="ARBA" id="ARBA00023211"/>
    </source>
</evidence>
<dbReference type="InterPro" id="IPR036116">
    <property type="entry name" value="FN3_sf"/>
</dbReference>
<accession>A0A834XQL4</accession>
<evidence type="ECO:0000256" key="2">
    <source>
        <dbReference type="ARBA" id="ARBA00004479"/>
    </source>
</evidence>
<protein>
    <recommendedName>
        <fullName evidence="22">Tyrosine-protein kinase receptor</fullName>
        <ecNumber evidence="22">2.7.10.1</ecNumber>
    </recommendedName>
</protein>
<dbReference type="Gene3D" id="2.10.220.10">
    <property type="entry name" value="Hormone Receptor, Insulin-like Growth Factor Receptor 1, Chain A, domain 2"/>
    <property type="match status" value="1"/>
</dbReference>
<dbReference type="SUPFAM" id="SSF49265">
    <property type="entry name" value="Fibronectin type III"/>
    <property type="match status" value="3"/>
</dbReference>
<feature type="transmembrane region" description="Helical" evidence="24">
    <location>
        <begin position="1099"/>
        <end position="1122"/>
    </location>
</feature>
<dbReference type="PANTHER" id="PTHR24416:SF525">
    <property type="entry name" value="INSULIN-LIKE RECEPTOR"/>
    <property type="match status" value="1"/>
</dbReference>
<feature type="region of interest" description="Disordered" evidence="23">
    <location>
        <begin position="32"/>
        <end position="51"/>
    </location>
</feature>
<dbReference type="GO" id="GO:0043410">
    <property type="term" value="P:positive regulation of MAPK cascade"/>
    <property type="evidence" value="ECO:0007669"/>
    <property type="project" value="TreeGrafter"/>
</dbReference>
<keyword evidence="9" id="KW-0677">Repeat</keyword>
<evidence type="ECO:0000256" key="11">
    <source>
        <dbReference type="ARBA" id="ARBA00022777"/>
    </source>
</evidence>
<dbReference type="InterPro" id="IPR006211">
    <property type="entry name" value="Furin-like_Cys-rich_dom"/>
</dbReference>
<keyword evidence="5" id="KW-0165">Cleavage on pair of basic residues</keyword>
<dbReference type="Gene3D" id="3.80.20.20">
    <property type="entry name" value="Receptor L-domain"/>
    <property type="match status" value="2"/>
</dbReference>
<comment type="similarity">
    <text evidence="22">Belongs to the protein kinase superfamily. Tyr protein kinase family. Insulin receptor subfamily.</text>
</comment>
<name>A0A834XQL4_APHGI</name>
<comment type="subcellular location">
    <subcellularLocation>
        <location evidence="2">Membrane</location>
        <topology evidence="2">Single-pass type I membrane protein</topology>
    </subcellularLocation>
</comment>
<dbReference type="GO" id="GO:0043560">
    <property type="term" value="F:insulin receptor substrate binding"/>
    <property type="evidence" value="ECO:0007669"/>
    <property type="project" value="TreeGrafter"/>
</dbReference>
<dbReference type="Proteomes" id="UP000639338">
    <property type="component" value="Unassembled WGS sequence"/>
</dbReference>
<dbReference type="SMART" id="SM00060">
    <property type="entry name" value="FN3"/>
    <property type="match status" value="3"/>
</dbReference>
<keyword evidence="8" id="KW-0732">Signal</keyword>
<dbReference type="SMART" id="SM00261">
    <property type="entry name" value="FU"/>
    <property type="match status" value="1"/>
</dbReference>
<keyword evidence="15" id="KW-0829">Tyrosine-protein kinase</keyword>
<dbReference type="InterPro" id="IPR017896">
    <property type="entry name" value="4Fe4S_Fe-S-bd"/>
</dbReference>
<dbReference type="Pfam" id="PF01030">
    <property type="entry name" value="Recep_L_domain"/>
    <property type="match status" value="2"/>
</dbReference>
<evidence type="ECO:0000256" key="5">
    <source>
        <dbReference type="ARBA" id="ARBA00022685"/>
    </source>
</evidence>
<dbReference type="PRINTS" id="PR00109">
    <property type="entry name" value="TYRKINASE"/>
</dbReference>
<evidence type="ECO:0000256" key="23">
    <source>
        <dbReference type="SAM" id="MobiDB-lite"/>
    </source>
</evidence>
<keyword evidence="19" id="KW-0464">Manganese</keyword>
<dbReference type="GO" id="GO:0005524">
    <property type="term" value="F:ATP binding"/>
    <property type="evidence" value="ECO:0007669"/>
    <property type="project" value="UniProtKB-UniRule"/>
</dbReference>
<feature type="domain" description="Fibronectin type-III" evidence="26">
    <location>
        <begin position="623"/>
        <end position="738"/>
    </location>
</feature>
<evidence type="ECO:0000256" key="8">
    <source>
        <dbReference type="ARBA" id="ARBA00022729"/>
    </source>
</evidence>
<sequence>MLSSSPASSSSSNCTVTSCLLCERLHGESTIPRPFNNNKKTNNKNNNSCCDNNQRSRINENIFFDDNSNHQSITRTMRQCISNNLHNKKSRGSVRCASSVVRWLTIINNLKINKLLLSFFYFILLTNIITKTEAVDRSFRSLIPPTPLPINLTNSEDIQPNTKPKVCQSIDVRNSVTQLDVLKGCTVVEGFVQILLIDNAHESQFENYTFPNLIEITGYLALYRVSGLRSIGHLFPNLTVIRGSTLFINYALVVFEMQNLQEIGLHSLTDVLKGSVRFEKNPQLCYVDTIDWNAITRSESDNIISGNKPKNGCPVCERIKGCPSKKEKKSEYLCWNAQHCQKVCERQCGNLPCSPSGECCHSECIGGCSDLSPNTCYSCKNYLSSNGTTCVSECDANSYLYMERRCISKDECKSMKKPLEALPDIAEFPYKPFRNICDINCPVGYTENKTEICTQCSGQCQKKCPSINVDSVGKIQSLRGCTIIEGSLEIQIRGGKNIVKELEDCLSSIEVINGYLKIVRSFPIISLNFLRNLKEIKGELLENNKYILSVLDNQNLQELWNWQIRPPIKLGNANDTIRPKIFFHFNPKLCLQNIRDLRDKSNLSDFTDLEVAPNSNGDKVACNVTELYTIVTKRTSEAALIQWNAFEHHDPRSLLGYVVYFIEAPNRDVEMYDGRDACGNDGWHVDDVPNSSSEPYLIHILTQLKPYTQYAFYVKTYTISTERSGAQSKIQYFTTLPGIPSSPRALTTWSNSSNEMVITWLAPLRSNGNLTHYKIVGRLELDDPSFLAKRNYCDEPMSPEKKSILLLADEERKRAEAEKYIPKQTDTSCDCTDHEAKQSMREKEVASSIAFEDALHNQVYVKRVHNRRRKRFVENDIGNDGDHHHHNHKIESNIMHNTRCRRDVPSNLMINQTTTTTNVVDKIENGTYTVFTREIPANNFTFVMKQLRHYGAYNIELSACREAVVNESLPTCSPKGMRTYRTLPLESADDIPNGTFKFTLLGGNNSQQIVKLEWDEPVQPNGQIITYQIVYKRIDIENAQPTTVCITRYDFIISSKSYSLKDLPAGKYSIKIKATSLAGSGNYTLSQIFYINEVSTHNYILITVFSVIVILFIIFISGAYIIKRKYMPNVPSMRLIATVNPEYVSSLYVPDEWEMPRNKIELVRELGNGSFGMVWEGLAKDIDSLPDMKCAVKTVNETATDQERIDFLNEASVMKTFKTHHVVKLLGVVSIGQPTLVIMELMQYGDLKGYLRSHRADEADCTSEPPPTFHRILRMAVEIADGMAYLSAKKFVHRDLAARNCMVAADLTCKVGDFGMTRDIYETDYYRKGSKGLLPVRWMSPESLKDGVYTINSDVWSYGVVLWEIVTLASQPYQGLSNDQVLKYVIEGGVMEKPENCPERLYYIMRKTWDQRPSRRVTFCSIVSMLLSYENPDYEGFDKVSFYHCNDGIEARKANKLQQQQQQQQLQQQQQQQQQQLQPSIRR</sequence>
<dbReference type="SUPFAM" id="SSF56112">
    <property type="entry name" value="Protein kinase-like (PK-like)"/>
    <property type="match status" value="1"/>
</dbReference>
<dbReference type="GO" id="GO:0005009">
    <property type="term" value="F:insulin receptor activity"/>
    <property type="evidence" value="ECO:0007669"/>
    <property type="project" value="TreeGrafter"/>
</dbReference>
<evidence type="ECO:0000256" key="13">
    <source>
        <dbReference type="ARBA" id="ARBA00022989"/>
    </source>
</evidence>
<dbReference type="InterPro" id="IPR050122">
    <property type="entry name" value="RTK"/>
</dbReference>
<evidence type="ECO:0000256" key="6">
    <source>
        <dbReference type="ARBA" id="ARBA00022692"/>
    </source>
</evidence>
<evidence type="ECO:0000313" key="28">
    <source>
        <dbReference type="EMBL" id="KAF7989857.1"/>
    </source>
</evidence>
<evidence type="ECO:0000256" key="20">
    <source>
        <dbReference type="ARBA" id="ARBA00051243"/>
    </source>
</evidence>
<dbReference type="Pfam" id="PF07714">
    <property type="entry name" value="PK_Tyr_Ser-Thr"/>
    <property type="match status" value="1"/>
</dbReference>
<dbReference type="FunFam" id="1.10.510.10:FF:000528">
    <property type="entry name" value="Tyrosine-protein kinase receptor"/>
    <property type="match status" value="1"/>
</dbReference>
<evidence type="ECO:0000256" key="12">
    <source>
        <dbReference type="ARBA" id="ARBA00022840"/>
    </source>
</evidence>
<dbReference type="EC" id="2.7.10.1" evidence="22"/>
<dbReference type="FunFam" id="3.30.200.20:FF:000026">
    <property type="entry name" value="Tyrosine-protein kinase receptor"/>
    <property type="match status" value="1"/>
</dbReference>
<dbReference type="Gene3D" id="2.60.40.10">
    <property type="entry name" value="Immunoglobulins"/>
    <property type="match status" value="4"/>
</dbReference>
<evidence type="ECO:0000256" key="1">
    <source>
        <dbReference type="ARBA" id="ARBA00001936"/>
    </source>
</evidence>
<dbReference type="GO" id="GO:0030424">
    <property type="term" value="C:axon"/>
    <property type="evidence" value="ECO:0007669"/>
    <property type="project" value="TreeGrafter"/>
</dbReference>
<evidence type="ECO:0000256" key="9">
    <source>
        <dbReference type="ARBA" id="ARBA00022737"/>
    </source>
</evidence>
<keyword evidence="6 22" id="KW-0812">Transmembrane</keyword>
<comment type="caution">
    <text evidence="28">The sequence shown here is derived from an EMBL/GenBank/DDBJ whole genome shotgun (WGS) entry which is preliminary data.</text>
</comment>
<evidence type="ECO:0000256" key="24">
    <source>
        <dbReference type="SAM" id="Phobius"/>
    </source>
</evidence>